<proteinExistence type="predicted"/>
<gene>
    <name evidence="1" type="ORF">SDC9_178164</name>
</gene>
<name>A0A645H4E1_9ZZZZ</name>
<comment type="caution">
    <text evidence="1">The sequence shown here is derived from an EMBL/GenBank/DDBJ whole genome shotgun (WGS) entry which is preliminary data.</text>
</comment>
<protein>
    <submittedName>
        <fullName evidence="1">Uncharacterized protein</fullName>
    </submittedName>
</protein>
<sequence length="155" mass="17508">MNGAHTENALKPQPREILRVKFHLSRIGLIADQKHSFLRLAQSLCHLFIQCRNARLDIHDEENHVGFRDRQIRLHDGALGNNVSTFFSLEQRNSTRIDQGVRYPSPLHLCADTVASHTGLVMHDSDSATGKSIEESGFSHIRLSHDGYNSGHNYT</sequence>
<accession>A0A645H4E1</accession>
<dbReference type="AlphaFoldDB" id="A0A645H4E1"/>
<evidence type="ECO:0000313" key="1">
    <source>
        <dbReference type="EMBL" id="MPN30693.1"/>
    </source>
</evidence>
<dbReference type="EMBL" id="VSSQ01081909">
    <property type="protein sequence ID" value="MPN30693.1"/>
    <property type="molecule type" value="Genomic_DNA"/>
</dbReference>
<organism evidence="1">
    <name type="scientific">bioreactor metagenome</name>
    <dbReference type="NCBI Taxonomy" id="1076179"/>
    <lineage>
        <taxon>unclassified sequences</taxon>
        <taxon>metagenomes</taxon>
        <taxon>ecological metagenomes</taxon>
    </lineage>
</organism>
<reference evidence="1" key="1">
    <citation type="submission" date="2019-08" db="EMBL/GenBank/DDBJ databases">
        <authorList>
            <person name="Kucharzyk K."/>
            <person name="Murdoch R.W."/>
            <person name="Higgins S."/>
            <person name="Loffler F."/>
        </authorList>
    </citation>
    <scope>NUCLEOTIDE SEQUENCE</scope>
</reference>